<name>A0ABT2Y5C3_9MOLU</name>
<organism evidence="1 2">
    <name type="scientific">Paracholeplasma manati</name>
    <dbReference type="NCBI Taxonomy" id="591373"/>
    <lineage>
        <taxon>Bacteria</taxon>
        <taxon>Bacillati</taxon>
        <taxon>Mycoplasmatota</taxon>
        <taxon>Mollicutes</taxon>
        <taxon>Acholeplasmatales</taxon>
        <taxon>Acholeplasmataceae</taxon>
        <taxon>Paracholeplasma</taxon>
    </lineage>
</organism>
<proteinExistence type="predicted"/>
<sequence>MQAAINVLNNNIEVITLSKRDVYLMNNKYEWSEENRPLHTFKINLDLLAYREMHYFKNDSVVFDSSITAESLKAGDHVVLINKKTGFVSLREVRMVAGRLQYSFSDYYDQFLSDNTISMKTKRYDLLGKIVYRIWSVSK</sequence>
<accession>A0ABT2Y5C3</accession>
<evidence type="ECO:0008006" key="3">
    <source>
        <dbReference type="Google" id="ProtNLM"/>
    </source>
</evidence>
<evidence type="ECO:0000313" key="2">
    <source>
        <dbReference type="Proteomes" id="UP001177160"/>
    </source>
</evidence>
<evidence type="ECO:0000313" key="1">
    <source>
        <dbReference type="EMBL" id="MCV2231931.1"/>
    </source>
</evidence>
<keyword evidence="2" id="KW-1185">Reference proteome</keyword>
<comment type="caution">
    <text evidence="1">The sequence shown here is derived from an EMBL/GenBank/DDBJ whole genome shotgun (WGS) entry which is preliminary data.</text>
</comment>
<reference evidence="1" key="1">
    <citation type="submission" date="2022-09" db="EMBL/GenBank/DDBJ databases">
        <title>Novel Mycoplasma species identified in domestic and wild animals.</title>
        <authorList>
            <person name="Volokhov D.V."/>
            <person name="Furtak V.A."/>
            <person name="Zagorodnyaya T.A."/>
        </authorList>
    </citation>
    <scope>NUCLEOTIDE SEQUENCE</scope>
    <source>
        <strain evidence="1">Oakley</strain>
    </source>
</reference>
<protein>
    <recommendedName>
        <fullName evidence="3">Peptidase S24/S26A/S26B/S26C domain-containing protein</fullName>
    </recommendedName>
</protein>
<dbReference type="Proteomes" id="UP001177160">
    <property type="component" value="Unassembled WGS sequence"/>
</dbReference>
<dbReference type="RefSeq" id="WP_263608084.1">
    <property type="nucleotide sequence ID" value="NZ_JAOVQM010000002.1"/>
</dbReference>
<dbReference type="EMBL" id="JAOVQM010000002">
    <property type="protein sequence ID" value="MCV2231931.1"/>
    <property type="molecule type" value="Genomic_DNA"/>
</dbReference>
<gene>
    <name evidence="1" type="ORF">N7548_03715</name>
</gene>